<evidence type="ECO:0000259" key="1">
    <source>
        <dbReference type="Pfam" id="PF00561"/>
    </source>
</evidence>
<dbReference type="PANTHER" id="PTHR43194">
    <property type="entry name" value="HYDROLASE ALPHA/BETA FOLD FAMILY"/>
    <property type="match status" value="1"/>
</dbReference>
<dbReference type="EMBL" id="BAYM01000140">
    <property type="protein sequence ID" value="GAN37299.1"/>
    <property type="molecule type" value="Genomic_DNA"/>
</dbReference>
<dbReference type="InterPro" id="IPR050228">
    <property type="entry name" value="Carboxylesterase_BioH"/>
</dbReference>
<reference evidence="3" key="1">
    <citation type="submission" date="2014-05" db="EMBL/GenBank/DDBJ databases">
        <title>Whole genome sequencing of Lactobacillus casei NRIC0644.</title>
        <authorList>
            <person name="Atarashi H."/>
            <person name="Yoshida Y."/>
            <person name="Fujimura S."/>
            <person name="Tanaka N."/>
            <person name="Shiwa Y."/>
            <person name="Yoshikawa H."/>
            <person name="Okada S."/>
            <person name="Nakagawa J."/>
        </authorList>
    </citation>
    <scope>NUCLEOTIDE SEQUENCE [LARGE SCALE GENOMIC DNA]</scope>
    <source>
        <strain evidence="3">NRIC0644</strain>
    </source>
</reference>
<protein>
    <recommendedName>
        <fullName evidence="1">AB hydrolase-1 domain-containing protein</fullName>
    </recommendedName>
</protein>
<accession>A0A0C9PYR9</accession>
<dbReference type="AlphaFoldDB" id="A0A0C9PYR9"/>
<evidence type="ECO:0000313" key="3">
    <source>
        <dbReference type="Proteomes" id="UP000032552"/>
    </source>
</evidence>
<dbReference type="PANTHER" id="PTHR43194:SF2">
    <property type="entry name" value="PEROXISOMAL MEMBRANE PROTEIN LPX1"/>
    <property type="match status" value="1"/>
</dbReference>
<dbReference type="InterPro" id="IPR000073">
    <property type="entry name" value="AB_hydrolase_1"/>
</dbReference>
<comment type="caution">
    <text evidence="2">The sequence shown here is derived from an EMBL/GenBank/DDBJ whole genome shotgun (WGS) entry which is preliminary data.</text>
</comment>
<name>A0A0C9PYR9_LACPA</name>
<gene>
    <name evidence="2" type="ORF">LC0644_1888</name>
</gene>
<feature type="domain" description="AB hydrolase-1" evidence="1">
    <location>
        <begin position="20"/>
        <end position="240"/>
    </location>
</feature>
<dbReference type="SUPFAM" id="SSF53474">
    <property type="entry name" value="alpha/beta-Hydrolases"/>
    <property type="match status" value="1"/>
</dbReference>
<dbReference type="Pfam" id="PF00561">
    <property type="entry name" value="Abhydrolase_1"/>
    <property type="match status" value="1"/>
</dbReference>
<dbReference type="Gene3D" id="3.40.50.1820">
    <property type="entry name" value="alpha/beta hydrolase"/>
    <property type="match status" value="1"/>
</dbReference>
<proteinExistence type="predicted"/>
<dbReference type="InterPro" id="IPR029058">
    <property type="entry name" value="AB_hydrolase_fold"/>
</dbReference>
<evidence type="ECO:0000313" key="2">
    <source>
        <dbReference type="EMBL" id="GAN37299.1"/>
    </source>
</evidence>
<sequence length="259" mass="29005">MMIKVPNAKLSVTVQGTGRPIVFLNGYGSYKEIWTAQLTAFSRQARTVAFDDRGQGESTGSIATSLTQLADDLAVLLADLKLDRPLLVAHSMGASVLWAFRQQYPKIPVSGLMVVDQSPKMINTPDWPFGYHGLTSQTAPVQLRQPRAGHETLHGMVPAVINAFIRAENRQPFARTDGLALLKDHFEADWRGVVLQETMPTLFVTAAQTPYFNNGYGQWLIRRNNHLREVMIQNCGHDIMAEVPEAFNQTLRHFMMQNQ</sequence>
<dbReference type="Proteomes" id="UP000032552">
    <property type="component" value="Unassembled WGS sequence"/>
</dbReference>
<organism evidence="2 3">
    <name type="scientific">Lacticaseibacillus paracasei NRIC 0644</name>
    <dbReference type="NCBI Taxonomy" id="1435038"/>
    <lineage>
        <taxon>Bacteria</taxon>
        <taxon>Bacillati</taxon>
        <taxon>Bacillota</taxon>
        <taxon>Bacilli</taxon>
        <taxon>Lactobacillales</taxon>
        <taxon>Lactobacillaceae</taxon>
        <taxon>Lacticaseibacillus</taxon>
    </lineage>
</organism>
<dbReference type="RefSeq" id="WP_045627320.1">
    <property type="nucleotide sequence ID" value="NZ_BAYM01000140.1"/>
</dbReference>